<dbReference type="Gene3D" id="3.40.50.1820">
    <property type="entry name" value="alpha/beta hydrolase"/>
    <property type="match status" value="1"/>
</dbReference>
<dbReference type="EMBL" id="PNYB01000028">
    <property type="protein sequence ID" value="PMS17791.1"/>
    <property type="molecule type" value="Genomic_DNA"/>
</dbReference>
<dbReference type="AlphaFoldDB" id="A0A2N7VKU0"/>
<proteinExistence type="predicted"/>
<protein>
    <recommendedName>
        <fullName evidence="3">Carboxylesterase type B domain-containing protein</fullName>
    </recommendedName>
</protein>
<dbReference type="InterPro" id="IPR050654">
    <property type="entry name" value="AChE-related_enzymes"/>
</dbReference>
<accession>A0A2N7VKU0</accession>
<evidence type="ECO:0000259" key="3">
    <source>
        <dbReference type="Pfam" id="PF00135"/>
    </source>
</evidence>
<feature type="signal peptide" evidence="2">
    <location>
        <begin position="1"/>
        <end position="32"/>
    </location>
</feature>
<comment type="caution">
    <text evidence="4">The sequence shown here is derived from an EMBL/GenBank/DDBJ whole genome shotgun (WGS) entry which is preliminary data.</text>
</comment>
<dbReference type="Pfam" id="PF00135">
    <property type="entry name" value="COesterase"/>
    <property type="match status" value="1"/>
</dbReference>
<keyword evidence="2" id="KW-0732">Signal</keyword>
<dbReference type="PROSITE" id="PS00941">
    <property type="entry name" value="CARBOXYLESTERASE_B_2"/>
    <property type="match status" value="1"/>
</dbReference>
<keyword evidence="5" id="KW-1185">Reference proteome</keyword>
<evidence type="ECO:0000313" key="4">
    <source>
        <dbReference type="EMBL" id="PMS17791.1"/>
    </source>
</evidence>
<dbReference type="GO" id="GO:0052689">
    <property type="term" value="F:carboxylic ester hydrolase activity"/>
    <property type="evidence" value="ECO:0007669"/>
    <property type="project" value="TreeGrafter"/>
</dbReference>
<feature type="domain" description="Carboxylesterase type B" evidence="3">
    <location>
        <begin position="38"/>
        <end position="531"/>
    </location>
</feature>
<gene>
    <name evidence="4" type="ORF">C0Z19_23990</name>
</gene>
<evidence type="ECO:0000256" key="2">
    <source>
        <dbReference type="SAM" id="SignalP"/>
    </source>
</evidence>
<dbReference type="InterPro" id="IPR029058">
    <property type="entry name" value="AB_hydrolase_fold"/>
</dbReference>
<name>A0A2N7VKU0_9BURK</name>
<dbReference type="PANTHER" id="PTHR43918">
    <property type="entry name" value="ACETYLCHOLINESTERASE"/>
    <property type="match status" value="1"/>
</dbReference>
<dbReference type="PANTHER" id="PTHR43918:SF4">
    <property type="entry name" value="CARBOXYLIC ESTER HYDROLASE"/>
    <property type="match status" value="1"/>
</dbReference>
<feature type="chain" id="PRO_5014633777" description="Carboxylesterase type B domain-containing protein" evidence="2">
    <location>
        <begin position="33"/>
        <end position="567"/>
    </location>
</feature>
<sequence>MIRRFTVWASSRTAIAASACALFCSLPFNARALPAMPSPQVQLVEGVVEGDRLMTGIHQVNVFRGIPYAAPPVGVNRWREPQRLAPWTSVRDAKTFGPRCMQMPLPGIRFRSMSMNEDCLYLNVWAPPSSNDGKLPVLVYFHGGGFAFGDGSEPRYDGAHLAARGMIVVTVNFRLGAFGFMAHPDASRDSAAGATGNYGLLDQQAALRWVRDNIARFGGNPAKVTIGGETTGAMAVSAHMASPSSRGLFARAIGESGGAFTPNTFWHRAKAEKIAKAFATRLGADSFDALRAMPPEKVQAAMGTRHDPQPAFWPNIDGQFLADTPAAVFEAGQQANVPLLLGSNSQESHFRTIYGPIAPTAENWNIILTAVFGKEISEAHRFYPGNDEDEINRSAAVLANDLTTSHSAWRWMDLHRNTGRAPVYFYLFTHRRPRPVASAAKEAEAENPSPATGAPHRSEIVYALANLDEDRRYRWTEDDRAVSRIFSGYIEQFVKTGNPNGVNDRQADFTRLGRISSVGRLPHWPAVRQERDGLTRQAIGTETVTLWDSSAERQALIERIMQARSSH</sequence>
<dbReference type="InterPro" id="IPR002018">
    <property type="entry name" value="CarbesteraseB"/>
</dbReference>
<dbReference type="RefSeq" id="WP_102612356.1">
    <property type="nucleotide sequence ID" value="NZ_CADIKD010000024.1"/>
</dbReference>
<evidence type="ECO:0000313" key="5">
    <source>
        <dbReference type="Proteomes" id="UP000235347"/>
    </source>
</evidence>
<dbReference type="SUPFAM" id="SSF53474">
    <property type="entry name" value="alpha/beta-Hydrolases"/>
    <property type="match status" value="1"/>
</dbReference>
<reference evidence="4 5" key="1">
    <citation type="submission" date="2018-01" db="EMBL/GenBank/DDBJ databases">
        <title>Whole genome analyses suggest that Burkholderia sensu lato contains two further novel genera in the rhizoxinica-symbiotica group Mycetohabitans gen. nov., and Trinickia gen. nov.: implications for the evolution of diazotrophy and nodulation in the Burkholderiaceae.</title>
        <authorList>
            <person name="Estrada-de los Santos P."/>
            <person name="Palmer M."/>
            <person name="Chavez-Ramirez B."/>
            <person name="Beukes C."/>
            <person name="Steenkamp E.T."/>
            <person name="Hirsch A.M."/>
            <person name="Manyaka P."/>
            <person name="Maluk M."/>
            <person name="Lafos M."/>
            <person name="Crook M."/>
            <person name="Gross E."/>
            <person name="Simon M.F."/>
            <person name="Bueno dos Reis Junior F."/>
            <person name="Poole P.S."/>
            <person name="Venter S.N."/>
            <person name="James E.K."/>
        </authorList>
    </citation>
    <scope>NUCLEOTIDE SEQUENCE [LARGE SCALE GENOMIC DNA]</scope>
    <source>
        <strain evidence="4 5">GP25-8</strain>
    </source>
</reference>
<dbReference type="InterPro" id="IPR019819">
    <property type="entry name" value="Carboxylesterase_B_CS"/>
</dbReference>
<organism evidence="4 5">
    <name type="scientific">Trinickia soli</name>
    <dbReference type="NCBI Taxonomy" id="380675"/>
    <lineage>
        <taxon>Bacteria</taxon>
        <taxon>Pseudomonadati</taxon>
        <taxon>Pseudomonadota</taxon>
        <taxon>Betaproteobacteria</taxon>
        <taxon>Burkholderiales</taxon>
        <taxon>Burkholderiaceae</taxon>
        <taxon>Trinickia</taxon>
    </lineage>
</organism>
<evidence type="ECO:0000256" key="1">
    <source>
        <dbReference type="ARBA" id="ARBA00022801"/>
    </source>
</evidence>
<keyword evidence="1" id="KW-0378">Hydrolase</keyword>
<dbReference type="Proteomes" id="UP000235347">
    <property type="component" value="Unassembled WGS sequence"/>
</dbReference>